<reference evidence="1 2" key="1">
    <citation type="journal article" date="2013" name="Genome Biol. Evol.">
        <title>Genomic makeup of the marine flavobacterium Nonlabens (Donghaeana) dokdonensis DSW-6 and identification of a novel class of rhodopsins.</title>
        <authorList>
            <person name="Kwon S.K."/>
            <person name="Kim B.K."/>
            <person name="Song J.Y."/>
            <person name="Kwak M.J."/>
            <person name="Lee C.H."/>
            <person name="Yoon J.H."/>
            <person name="Oh T.K."/>
            <person name="Kim J.F."/>
        </authorList>
    </citation>
    <scope>NUCLEOTIDE SEQUENCE [LARGE SCALE GENOMIC DNA]</scope>
    <source>
        <strain evidence="2">DSM 17205 / KCTC 12402 / DSW-6</strain>
    </source>
</reference>
<dbReference type="Proteomes" id="UP000011173">
    <property type="component" value="Chromosome"/>
</dbReference>
<proteinExistence type="predicted"/>
<dbReference type="EMBL" id="CP001397">
    <property type="protein sequence ID" value="AGC76697.1"/>
    <property type="molecule type" value="Genomic_DNA"/>
</dbReference>
<gene>
    <name evidence="1" type="ordered locus">DDD_1571</name>
</gene>
<name>L7W8Z5_NONDD</name>
<protein>
    <submittedName>
        <fullName evidence="1">Uncharacterized protein</fullName>
    </submittedName>
</protein>
<sequence>MSCYKDTSRKLFGILEYVIYSAFAKAETQSAVENIPF</sequence>
<dbReference type="STRING" id="592029.DDD_1571"/>
<evidence type="ECO:0000313" key="2">
    <source>
        <dbReference type="Proteomes" id="UP000011173"/>
    </source>
</evidence>
<dbReference type="KEGG" id="ndo:DDD_1571"/>
<dbReference type="AlphaFoldDB" id="L7W8Z5"/>
<evidence type="ECO:0000313" key="1">
    <source>
        <dbReference type="EMBL" id="AGC76697.1"/>
    </source>
</evidence>
<organism evidence="1 2">
    <name type="scientific">Nonlabens dokdonensis (strain DSM 17205 / KCTC 12402 / DSW-6)</name>
    <name type="common">Donghaeana dokdonensis</name>
    <dbReference type="NCBI Taxonomy" id="592029"/>
    <lineage>
        <taxon>Bacteria</taxon>
        <taxon>Pseudomonadati</taxon>
        <taxon>Bacteroidota</taxon>
        <taxon>Flavobacteriia</taxon>
        <taxon>Flavobacteriales</taxon>
        <taxon>Flavobacteriaceae</taxon>
        <taxon>Nonlabens</taxon>
    </lineage>
</organism>
<dbReference type="PATRIC" id="fig|592029.3.peg.1558"/>
<dbReference type="HOGENOM" id="CLU_3346567_0_0_10"/>
<accession>L7W8Z5</accession>